<sequence>MTERNDRAAEHDEATSPDDIVPVESATFVQEGASPAALLVQTEASESLRGLISYLVTNLVDDPDAVAIDVQQRGSLVQIQLRLPEEELGKVIGRGGRIAKAMRTALMIAGSRHHLRVSLDIES</sequence>
<comment type="subunit">
    <text evidence="3">Forms a complex with KhpB.</text>
</comment>
<proteinExistence type="inferred from homology"/>
<dbReference type="GO" id="GO:0071555">
    <property type="term" value="P:cell wall organization"/>
    <property type="evidence" value="ECO:0007669"/>
    <property type="project" value="UniProtKB-KW"/>
</dbReference>
<dbReference type="GO" id="GO:0008360">
    <property type="term" value="P:regulation of cell shape"/>
    <property type="evidence" value="ECO:0007669"/>
    <property type="project" value="UniProtKB-KW"/>
</dbReference>
<reference evidence="5" key="1">
    <citation type="submission" date="2020-02" db="EMBL/GenBank/DDBJ databases">
        <authorList>
            <person name="Meier V. D."/>
        </authorList>
    </citation>
    <scope>NUCLEOTIDE SEQUENCE</scope>
    <source>
        <strain evidence="5">AVDCRST_MAG43</strain>
    </source>
</reference>
<keyword evidence="1 3" id="KW-0963">Cytoplasm</keyword>
<feature type="region of interest" description="Disordered" evidence="4">
    <location>
        <begin position="1"/>
        <end position="21"/>
    </location>
</feature>
<keyword evidence="3" id="KW-0133">Cell shape</keyword>
<dbReference type="AlphaFoldDB" id="A0A6J4UWL9"/>
<keyword evidence="2 3" id="KW-0694">RNA-binding</keyword>
<comment type="similarity">
    <text evidence="3">Belongs to the KhpA RNA-binding protein family.</text>
</comment>
<dbReference type="HAMAP" id="MF_00088">
    <property type="entry name" value="KhpA"/>
    <property type="match status" value="1"/>
</dbReference>
<keyword evidence="3" id="KW-0961">Cell wall biogenesis/degradation</keyword>
<accession>A0A6J4UWL9</accession>
<dbReference type="PANTHER" id="PTHR34654">
    <property type="entry name" value="UPF0109 PROTEIN SCO5592"/>
    <property type="match status" value="1"/>
</dbReference>
<evidence type="ECO:0000256" key="4">
    <source>
        <dbReference type="SAM" id="MobiDB-lite"/>
    </source>
</evidence>
<feature type="compositionally biased region" description="Basic and acidic residues" evidence="4">
    <location>
        <begin position="1"/>
        <end position="14"/>
    </location>
</feature>
<dbReference type="PANTHER" id="PTHR34654:SF1">
    <property type="entry name" value="RNA-BINDING PROTEIN KHPA"/>
    <property type="match status" value="1"/>
</dbReference>
<dbReference type="Pfam" id="PF13083">
    <property type="entry name" value="KH_KhpA-B"/>
    <property type="match status" value="1"/>
</dbReference>
<evidence type="ECO:0000256" key="3">
    <source>
        <dbReference type="HAMAP-Rule" id="MF_00088"/>
    </source>
</evidence>
<dbReference type="InterPro" id="IPR020627">
    <property type="entry name" value="KhpA"/>
</dbReference>
<organism evidence="5">
    <name type="scientific">uncultured Thermomicrobiales bacterium</name>
    <dbReference type="NCBI Taxonomy" id="1645740"/>
    <lineage>
        <taxon>Bacteria</taxon>
        <taxon>Pseudomonadati</taxon>
        <taxon>Thermomicrobiota</taxon>
        <taxon>Thermomicrobia</taxon>
        <taxon>Thermomicrobiales</taxon>
        <taxon>environmental samples</taxon>
    </lineage>
</organism>
<dbReference type="GO" id="GO:0003723">
    <property type="term" value="F:RNA binding"/>
    <property type="evidence" value="ECO:0007669"/>
    <property type="project" value="UniProtKB-UniRule"/>
</dbReference>
<keyword evidence="3" id="KW-0143">Chaperone</keyword>
<name>A0A6J4UWL9_9BACT</name>
<comment type="subcellular location">
    <subcellularLocation>
        <location evidence="3">Cytoplasm</location>
    </subcellularLocation>
</comment>
<evidence type="ECO:0000256" key="2">
    <source>
        <dbReference type="ARBA" id="ARBA00022884"/>
    </source>
</evidence>
<dbReference type="CDD" id="cd22533">
    <property type="entry name" value="KH-II_YlqC-like"/>
    <property type="match status" value="1"/>
</dbReference>
<dbReference type="GO" id="GO:0009252">
    <property type="term" value="P:peptidoglycan biosynthetic process"/>
    <property type="evidence" value="ECO:0007669"/>
    <property type="project" value="UniProtKB-UniRule"/>
</dbReference>
<comment type="function">
    <text evidence="3">A probable RNA chaperone. Forms a complex with KhpB which binds to cellular RNA and controls its expression. Plays a role in peptidoglycan (PG) homeostasis and cell length regulation.</text>
</comment>
<protein>
    <recommendedName>
        <fullName evidence="3">RNA-binding protein KhpA</fullName>
    </recommendedName>
    <alternativeName>
        <fullName evidence="3">KH-domain protein A</fullName>
    </alternativeName>
</protein>
<dbReference type="EMBL" id="CADCWI010000094">
    <property type="protein sequence ID" value="CAA9561358.1"/>
    <property type="molecule type" value="Genomic_DNA"/>
</dbReference>
<evidence type="ECO:0000313" key="5">
    <source>
        <dbReference type="EMBL" id="CAA9561358.1"/>
    </source>
</evidence>
<dbReference type="GO" id="GO:0005737">
    <property type="term" value="C:cytoplasm"/>
    <property type="evidence" value="ECO:0007669"/>
    <property type="project" value="UniProtKB-SubCell"/>
</dbReference>
<evidence type="ECO:0000256" key="1">
    <source>
        <dbReference type="ARBA" id="ARBA00022490"/>
    </source>
</evidence>
<gene>
    <name evidence="3" type="primary">khpA</name>
    <name evidence="5" type="ORF">AVDCRST_MAG43-1803</name>
</gene>
<dbReference type="PROSITE" id="PS50084">
    <property type="entry name" value="KH_TYPE_1"/>
    <property type="match status" value="1"/>
</dbReference>